<dbReference type="SUPFAM" id="SSF110296">
    <property type="entry name" value="Oligoxyloglucan reducing end-specific cellobiohydrolase"/>
    <property type="match status" value="1"/>
</dbReference>
<keyword evidence="1" id="KW-0812">Transmembrane</keyword>
<evidence type="ECO:0000313" key="2">
    <source>
        <dbReference type="EMBL" id="OMQ22821.1"/>
    </source>
</evidence>
<accession>A0A1S8CIL7</accession>
<keyword evidence="3" id="KW-1185">Reference proteome</keyword>
<dbReference type="STRING" id="2034155.BMI79_10265"/>
<keyword evidence="1" id="KW-1133">Transmembrane helix</keyword>
<evidence type="ECO:0000313" key="3">
    <source>
        <dbReference type="Proteomes" id="UP000216021"/>
    </source>
</evidence>
<proteinExistence type="predicted"/>
<dbReference type="RefSeq" id="WP_076942105.1">
    <property type="nucleotide sequence ID" value="NZ_MOXD01000005.1"/>
</dbReference>
<dbReference type="AlphaFoldDB" id="A0A1S8CIL7"/>
<evidence type="ECO:0000256" key="1">
    <source>
        <dbReference type="SAM" id="Phobius"/>
    </source>
</evidence>
<reference evidence="2 3" key="1">
    <citation type="submission" date="2016-11" db="EMBL/GenBank/DDBJ databases">
        <title>Rahnella oryzae sp. nov., isolated from rice root.</title>
        <authorList>
            <person name="Zhang X.-X."/>
            <person name="Zhang J."/>
        </authorList>
    </citation>
    <scope>NUCLEOTIDE SEQUENCE [LARGE SCALE GENOMIC DNA]</scope>
    <source>
        <strain evidence="2 3">J11-6</strain>
    </source>
</reference>
<evidence type="ECO:0008006" key="4">
    <source>
        <dbReference type="Google" id="ProtNLM"/>
    </source>
</evidence>
<gene>
    <name evidence="2" type="ORF">BMI79_10265</name>
</gene>
<name>A0A1S8CIL7_9GAMM</name>
<sequence>MFSQSQTRMALLALGGIVAGILFYIEGFAGFATGWSWQRSYQAEQPAVVMSKQRLSSFQQGVLLTGVSDAIDMKLLHIDRATWVHSYQKTIQIDLLASDAPSLLNLQISPDQEAVRSALERHTGNENSRTLYLDDAIVPVTQIITEQEGDLRISARFLGTVMDQECSAQGQCLILFNSYLDRADVVFYSADGGRRWQWQPQWQAPEKDSPYQLLGISGSGQVLVAQSGKLYQSSDLGQHWQMLLDLAQQGVNTALNPTYWRYNDDQYVTVWSGASESGDDESGHLLLNFNLNTLRIESNWWMQGTVIDGESTTQGDFYFILESQPRVRYSLHKLQADGTFYPVLETGKKTLAALYAGNNLLMMEKQFNDPLHMTVSTDGGQHWFRMEKFPSSYDETVLFDRWRNRLFRFPAHAYSYPRLGNREGLVYETATLPH</sequence>
<dbReference type="OrthoDB" id="6575888at2"/>
<comment type="caution">
    <text evidence="2">The sequence shown here is derived from an EMBL/GenBank/DDBJ whole genome shotgun (WGS) entry which is preliminary data.</text>
</comment>
<feature type="transmembrane region" description="Helical" evidence="1">
    <location>
        <begin position="12"/>
        <end position="37"/>
    </location>
</feature>
<protein>
    <recommendedName>
        <fullName evidence="4">Glycosyl hydrolase</fullName>
    </recommendedName>
</protein>
<keyword evidence="1" id="KW-0472">Membrane</keyword>
<dbReference type="EMBL" id="MOXD01000005">
    <property type="protein sequence ID" value="OMQ22821.1"/>
    <property type="molecule type" value="Genomic_DNA"/>
</dbReference>
<organism evidence="2 3">
    <name type="scientific">Serratia oryzae</name>
    <dbReference type="NCBI Taxonomy" id="2034155"/>
    <lineage>
        <taxon>Bacteria</taxon>
        <taxon>Pseudomonadati</taxon>
        <taxon>Pseudomonadota</taxon>
        <taxon>Gammaproteobacteria</taxon>
        <taxon>Enterobacterales</taxon>
        <taxon>Yersiniaceae</taxon>
        <taxon>Serratia</taxon>
    </lineage>
</organism>
<dbReference type="Proteomes" id="UP000216021">
    <property type="component" value="Unassembled WGS sequence"/>
</dbReference>